<reference evidence="3 4" key="1">
    <citation type="submission" date="2008-10" db="EMBL/GenBank/DDBJ databases">
        <title>Draft genome sequence of Collinsella stercoris (DSM 13279).</title>
        <authorList>
            <person name="Sudarsanam P."/>
            <person name="Ley R."/>
            <person name="Guruge J."/>
            <person name="Turnbaugh P.J."/>
            <person name="Mahowald M."/>
            <person name="Liep D."/>
            <person name="Gordon J."/>
        </authorList>
    </citation>
    <scope>NUCLEOTIDE SEQUENCE [LARGE SCALE GENOMIC DNA]</scope>
    <source>
        <strain evidence="3 4">DSM 13279</strain>
    </source>
</reference>
<feature type="chain" id="PRO_5038965292" description="LPXTG-motif cell wall anchor domain protein" evidence="2">
    <location>
        <begin position="25"/>
        <end position="205"/>
    </location>
</feature>
<feature type="transmembrane region" description="Helical" evidence="1">
    <location>
        <begin position="181"/>
        <end position="199"/>
    </location>
</feature>
<organism evidence="3 4">
    <name type="scientific">Collinsella stercoris DSM 13279</name>
    <dbReference type="NCBI Taxonomy" id="445975"/>
    <lineage>
        <taxon>Bacteria</taxon>
        <taxon>Bacillati</taxon>
        <taxon>Actinomycetota</taxon>
        <taxon>Coriobacteriia</taxon>
        <taxon>Coriobacteriales</taxon>
        <taxon>Coriobacteriaceae</taxon>
        <taxon>Collinsella</taxon>
    </lineage>
</organism>
<proteinExistence type="predicted"/>
<dbReference type="HOGENOM" id="CLU_1335639_0_0_11"/>
<dbReference type="Proteomes" id="UP000003560">
    <property type="component" value="Unassembled WGS sequence"/>
</dbReference>
<evidence type="ECO:0000256" key="1">
    <source>
        <dbReference type="SAM" id="Phobius"/>
    </source>
</evidence>
<keyword evidence="1" id="KW-0472">Membrane</keyword>
<evidence type="ECO:0000313" key="4">
    <source>
        <dbReference type="Proteomes" id="UP000003560"/>
    </source>
</evidence>
<evidence type="ECO:0000313" key="3">
    <source>
        <dbReference type="EMBL" id="EEA90141.1"/>
    </source>
</evidence>
<dbReference type="eggNOG" id="ENOG5031V0I">
    <property type="taxonomic scope" value="Bacteria"/>
</dbReference>
<evidence type="ECO:0000256" key="2">
    <source>
        <dbReference type="SAM" id="SignalP"/>
    </source>
</evidence>
<keyword evidence="1" id="KW-1133">Transmembrane helix</keyword>
<feature type="signal peptide" evidence="2">
    <location>
        <begin position="1"/>
        <end position="24"/>
    </location>
</feature>
<evidence type="ECO:0008006" key="5">
    <source>
        <dbReference type="Google" id="ProtNLM"/>
    </source>
</evidence>
<keyword evidence="2" id="KW-0732">Signal</keyword>
<dbReference type="STRING" id="445975.COLSTE_01670"/>
<name>B6GC51_9ACTN</name>
<dbReference type="EMBL" id="ABXJ01000089">
    <property type="protein sequence ID" value="EEA90141.1"/>
    <property type="molecule type" value="Genomic_DNA"/>
</dbReference>
<gene>
    <name evidence="3" type="ORF">COLSTE_01670</name>
</gene>
<comment type="caution">
    <text evidence="3">The sequence shown here is derived from an EMBL/GenBank/DDBJ whole genome shotgun (WGS) entry which is preliminary data.</text>
</comment>
<keyword evidence="4" id="KW-1185">Reference proteome</keyword>
<dbReference type="AlphaFoldDB" id="B6GC51"/>
<reference evidence="3 4" key="2">
    <citation type="submission" date="2008-10" db="EMBL/GenBank/DDBJ databases">
        <authorList>
            <person name="Fulton L."/>
            <person name="Clifton S."/>
            <person name="Fulton B."/>
            <person name="Xu J."/>
            <person name="Minx P."/>
            <person name="Pepin K.H."/>
            <person name="Johnson M."/>
            <person name="Thiruvilangam P."/>
            <person name="Bhonagiri V."/>
            <person name="Nash W.E."/>
            <person name="Mardis E.R."/>
            <person name="Wilson R.K."/>
        </authorList>
    </citation>
    <scope>NUCLEOTIDE SEQUENCE [LARGE SCALE GENOMIC DNA]</scope>
    <source>
        <strain evidence="3 4">DSM 13279</strain>
    </source>
</reference>
<accession>B6GC51</accession>
<protein>
    <recommendedName>
        <fullName evidence="5">LPXTG-motif cell wall anchor domain protein</fullName>
    </recommendedName>
</protein>
<sequence length="205" mass="21490">MRACLLTALVSLVLLMASAPTAWGQGVPTVVYDGASEQIVFEGADGTDLLLGAKDLMPGDAIEQSVRVEARNLRRPVELFVEAVFEGPVPGLENVEVAVLLDGREIARGPLATQHGMAEPVSLGTLDADGSRELLVCLNVPVEVGNETMEAVQALDWRFVAEDRAVGGADGNLAQTGDGTWLVLAPFVLAGTVLVTCGLRSRARG</sequence>
<keyword evidence="1" id="KW-0812">Transmembrane</keyword>